<feature type="non-terminal residue" evidence="2">
    <location>
        <position position="125"/>
    </location>
</feature>
<sequence length="125" mass="14360">PQEKEDTLEQTDILEITTGTPSKRKSIIQQQNKQKKMHKHKNIHQQLTVSLKTAEVKIQYGSGLTTRPVLALCLSEIFTHLENWSTDLSITASIQIELALFNDHLLAWEPLIDPMIDQRSHHRCP</sequence>
<protein>
    <submittedName>
        <fullName evidence="2">Uncharacterized protein</fullName>
    </submittedName>
</protein>
<evidence type="ECO:0000313" key="2">
    <source>
        <dbReference type="EMBL" id="CAF1523497.1"/>
    </source>
</evidence>
<dbReference type="Proteomes" id="UP000663891">
    <property type="component" value="Unassembled WGS sequence"/>
</dbReference>
<comment type="caution">
    <text evidence="2">The sequence shown here is derived from an EMBL/GenBank/DDBJ whole genome shotgun (WGS) entry which is preliminary data.</text>
</comment>
<dbReference type="AlphaFoldDB" id="A0A815V1N1"/>
<gene>
    <name evidence="2" type="ORF">VCS650_LOCUS43386</name>
</gene>
<feature type="region of interest" description="Disordered" evidence="1">
    <location>
        <begin position="21"/>
        <end position="42"/>
    </location>
</feature>
<feature type="non-terminal residue" evidence="2">
    <location>
        <position position="1"/>
    </location>
</feature>
<evidence type="ECO:0000313" key="3">
    <source>
        <dbReference type="Proteomes" id="UP000663891"/>
    </source>
</evidence>
<reference evidence="2" key="1">
    <citation type="submission" date="2021-02" db="EMBL/GenBank/DDBJ databases">
        <authorList>
            <person name="Nowell W R."/>
        </authorList>
    </citation>
    <scope>NUCLEOTIDE SEQUENCE</scope>
</reference>
<proteinExistence type="predicted"/>
<accession>A0A815V1N1</accession>
<organism evidence="2 3">
    <name type="scientific">Adineta steineri</name>
    <dbReference type="NCBI Taxonomy" id="433720"/>
    <lineage>
        <taxon>Eukaryota</taxon>
        <taxon>Metazoa</taxon>
        <taxon>Spiralia</taxon>
        <taxon>Gnathifera</taxon>
        <taxon>Rotifera</taxon>
        <taxon>Eurotatoria</taxon>
        <taxon>Bdelloidea</taxon>
        <taxon>Adinetida</taxon>
        <taxon>Adinetidae</taxon>
        <taxon>Adineta</taxon>
    </lineage>
</organism>
<dbReference type="EMBL" id="CAJNON010003368">
    <property type="protein sequence ID" value="CAF1523497.1"/>
    <property type="molecule type" value="Genomic_DNA"/>
</dbReference>
<feature type="compositionally biased region" description="Basic residues" evidence="1">
    <location>
        <begin position="33"/>
        <end position="42"/>
    </location>
</feature>
<name>A0A815V1N1_9BILA</name>
<evidence type="ECO:0000256" key="1">
    <source>
        <dbReference type="SAM" id="MobiDB-lite"/>
    </source>
</evidence>
<dbReference type="OrthoDB" id="428159at2759"/>